<keyword evidence="1" id="KW-0150">Chloroplast</keyword>
<dbReference type="InterPro" id="IPR011990">
    <property type="entry name" value="TPR-like_helical_dom_sf"/>
</dbReference>
<dbReference type="SUPFAM" id="SSF48452">
    <property type="entry name" value="TPR-like"/>
    <property type="match status" value="1"/>
</dbReference>
<dbReference type="Gene3D" id="1.25.40.10">
    <property type="entry name" value="Tetratricopeptide repeat domain"/>
    <property type="match status" value="1"/>
</dbReference>
<sequence length="159" mass="19386">MFSMFELYLILVISLLLPICYFITNSLRTLYIQIYILKEILKLNNKHELQKDYILRLARVYIKRKKWLYCMTMLEFYINQTQNSRYIAQYYNCIGLCYQYIKSYEIAKTYYLRAYKKEPSIIDIMKNLANIYQICGDKENANKIKKKYLILNENKLNKL</sequence>
<name>A0A345U9C6_9FLOR</name>
<organism evidence="1">
    <name type="scientific">Gracilariopsis longissima</name>
    <dbReference type="NCBI Taxonomy" id="172976"/>
    <lineage>
        <taxon>Eukaryota</taxon>
        <taxon>Rhodophyta</taxon>
        <taxon>Florideophyceae</taxon>
        <taxon>Rhodymeniophycidae</taxon>
        <taxon>Gracilariales</taxon>
        <taxon>Gracilariaceae</taxon>
        <taxon>Gracilariopsis</taxon>
    </lineage>
</organism>
<keyword evidence="1" id="KW-0934">Plastid</keyword>
<gene>
    <name evidence="1" type="primary">ycf37</name>
</gene>
<protein>
    <submittedName>
        <fullName evidence="1">Uncharacterized protein</fullName>
    </submittedName>
</protein>
<dbReference type="GeneID" id="37623868"/>
<evidence type="ECO:0000313" key="1">
    <source>
        <dbReference type="EMBL" id="AXI97062.1"/>
    </source>
</evidence>
<geneLocation type="chloroplast" evidence="1"/>
<dbReference type="RefSeq" id="YP_009511185.1">
    <property type="nucleotide sequence ID" value="NC_039143.1"/>
</dbReference>
<dbReference type="AlphaFoldDB" id="A0A345U9C6"/>
<accession>A0A345U9C6</accession>
<dbReference type="EMBL" id="MH396014">
    <property type="protein sequence ID" value="AXI97062.1"/>
    <property type="molecule type" value="Genomic_DNA"/>
</dbReference>
<reference evidence="1" key="1">
    <citation type="submission" date="2018-05" db="EMBL/GenBank/DDBJ databases">
        <title>Organellar genomes of Gracilariaceae.</title>
        <authorList>
            <person name="Iha C."/>
            <person name="Oliveira M.C."/>
        </authorList>
    </citation>
    <scope>NUCLEOTIDE SEQUENCE</scope>
</reference>
<proteinExistence type="predicted"/>